<reference evidence="2 3" key="1">
    <citation type="submission" date="2016-08" db="EMBL/GenBank/DDBJ databases">
        <authorList>
            <person name="Seilhamer J.J."/>
        </authorList>
    </citation>
    <scope>NUCLEOTIDE SEQUENCE [LARGE SCALE GENOMIC DNA]</scope>
    <source>
        <strain evidence="2">L21-II-0</strain>
    </source>
</reference>
<keyword evidence="1" id="KW-0812">Transmembrane</keyword>
<keyword evidence="1" id="KW-0472">Membrane</keyword>
<gene>
    <name evidence="2" type="ORF">L21_0736</name>
</gene>
<dbReference type="Proteomes" id="UP000184671">
    <property type="component" value="Unassembled WGS sequence"/>
</dbReference>
<feature type="transmembrane region" description="Helical" evidence="1">
    <location>
        <begin position="34"/>
        <end position="58"/>
    </location>
</feature>
<protein>
    <submittedName>
        <fullName evidence="2">Uncharacterized protein</fullName>
    </submittedName>
</protein>
<evidence type="ECO:0000256" key="1">
    <source>
        <dbReference type="SAM" id="Phobius"/>
    </source>
</evidence>
<accession>A0A1M4MJ34</accession>
<dbReference type="STRING" id="118126.L21_0736"/>
<proteinExistence type="predicted"/>
<evidence type="ECO:0000313" key="3">
    <source>
        <dbReference type="Proteomes" id="UP000184671"/>
    </source>
</evidence>
<keyword evidence="1" id="KW-1133">Transmembrane helix</keyword>
<dbReference type="AlphaFoldDB" id="A0A1M4MJ34"/>
<name>A0A1M4MJ34_9EURY</name>
<organism evidence="2 3">
    <name type="scientific">Methanoculleus chikugoensis</name>
    <dbReference type="NCBI Taxonomy" id="118126"/>
    <lineage>
        <taxon>Archaea</taxon>
        <taxon>Methanobacteriati</taxon>
        <taxon>Methanobacteriota</taxon>
        <taxon>Stenosarchaea group</taxon>
        <taxon>Methanomicrobia</taxon>
        <taxon>Methanomicrobiales</taxon>
        <taxon>Methanomicrobiaceae</taxon>
        <taxon>Methanoculleus</taxon>
    </lineage>
</organism>
<sequence length="208" mass="22119">MGMDPDSPEPSGGLKIPKLPDLKIPKLAVDRRKALTAAGVAVAAIAVLLVGGVLAMSYTEGQQVAAFESHVAASEADIFLVYDKISAHIRTPTNDLSVAECDAHARELAAIARYGRDVTAYHRQIVAADAVPEAYAGAQSAYVRALDNLNRAFTLWSSAAGAYEMHDYFAANRNIGEADSAWRAYAAAITDYDRELRAAEEGAEVPPA</sequence>
<dbReference type="EMBL" id="FMID01000019">
    <property type="protein sequence ID" value="SCL74852.1"/>
    <property type="molecule type" value="Genomic_DNA"/>
</dbReference>
<evidence type="ECO:0000313" key="2">
    <source>
        <dbReference type="EMBL" id="SCL74852.1"/>
    </source>
</evidence>